<reference evidence="6" key="1">
    <citation type="submission" date="2018-05" db="EMBL/GenBank/DDBJ databases">
        <title>Genome Sequencing of selected type strains of the family Eggerthellaceae.</title>
        <authorList>
            <person name="Danylec N."/>
            <person name="Stoll D.A."/>
            <person name="Doetsch A."/>
            <person name="Huch M."/>
        </authorList>
    </citation>
    <scope>NUCLEOTIDE SEQUENCE [LARGE SCALE GENOMIC DNA]</scope>
    <source>
        <strain evidence="6">DSM 16106</strain>
    </source>
</reference>
<organism evidence="5 6">
    <name type="scientific">Paraeggerthella hongkongensis</name>
    <dbReference type="NCBI Taxonomy" id="230658"/>
    <lineage>
        <taxon>Bacteria</taxon>
        <taxon>Bacillati</taxon>
        <taxon>Actinomycetota</taxon>
        <taxon>Coriobacteriia</taxon>
        <taxon>Eggerthellales</taxon>
        <taxon>Eggerthellaceae</taxon>
        <taxon>Paraeggerthella</taxon>
    </lineage>
</organism>
<dbReference type="Pfam" id="PF13439">
    <property type="entry name" value="Glyco_transf_4"/>
    <property type="match status" value="1"/>
</dbReference>
<evidence type="ECO:0000313" key="5">
    <source>
        <dbReference type="EMBL" id="RNL48397.1"/>
    </source>
</evidence>
<dbReference type="CDD" id="cd03801">
    <property type="entry name" value="GT4_PimA-like"/>
    <property type="match status" value="1"/>
</dbReference>
<evidence type="ECO:0000313" key="6">
    <source>
        <dbReference type="Proteomes" id="UP000278632"/>
    </source>
</evidence>
<dbReference type="PANTHER" id="PTHR45947">
    <property type="entry name" value="SULFOQUINOVOSYL TRANSFERASE SQD2"/>
    <property type="match status" value="1"/>
</dbReference>
<feature type="domain" description="Glycosyltransferase subfamily 4-like N-terminal" evidence="4">
    <location>
        <begin position="36"/>
        <end position="218"/>
    </location>
</feature>
<evidence type="ECO:0000259" key="3">
    <source>
        <dbReference type="Pfam" id="PF00534"/>
    </source>
</evidence>
<dbReference type="InterPro" id="IPR001296">
    <property type="entry name" value="Glyco_trans_1"/>
</dbReference>
<protein>
    <submittedName>
        <fullName evidence="5">Glycosyl transferase family 1</fullName>
    </submittedName>
</protein>
<keyword evidence="1" id="KW-0328">Glycosyltransferase</keyword>
<dbReference type="AlphaFoldDB" id="A0A3N0BKF4"/>
<dbReference type="InterPro" id="IPR050194">
    <property type="entry name" value="Glycosyltransferase_grp1"/>
</dbReference>
<name>A0A3N0BKF4_9ACTN</name>
<accession>A0A3N0BKF4</accession>
<keyword evidence="2 5" id="KW-0808">Transferase</keyword>
<feature type="domain" description="Glycosyl transferase family 1" evidence="3">
    <location>
        <begin position="230"/>
        <end position="352"/>
    </location>
</feature>
<evidence type="ECO:0000256" key="2">
    <source>
        <dbReference type="ARBA" id="ARBA00022679"/>
    </source>
</evidence>
<proteinExistence type="predicted"/>
<dbReference type="InterPro" id="IPR028098">
    <property type="entry name" value="Glyco_trans_4-like_N"/>
</dbReference>
<dbReference type="GO" id="GO:1901137">
    <property type="term" value="P:carbohydrate derivative biosynthetic process"/>
    <property type="evidence" value="ECO:0007669"/>
    <property type="project" value="UniProtKB-ARBA"/>
</dbReference>
<dbReference type="EMBL" id="QICD01000002">
    <property type="protein sequence ID" value="RNL48397.1"/>
    <property type="molecule type" value="Genomic_DNA"/>
</dbReference>
<dbReference type="Proteomes" id="UP000278632">
    <property type="component" value="Unassembled WGS sequence"/>
</dbReference>
<evidence type="ECO:0000259" key="4">
    <source>
        <dbReference type="Pfam" id="PF13439"/>
    </source>
</evidence>
<sequence length="435" mass="47114">MPSFGVEPRSIMGGRRQGGASMNILTISAQKPDSTGSGVYLAEIVRAFRAAGHDVAVIAGVDADDAPVLAEGVLFHPVRYRTHDLPFPVCGMSDQMPYVSTRYRDMTPDMVARFEAAFSAAIADVTRTFKPDLVICHHLYLVTAVAAGAGLACPVTAVCHSTDLRQMRSHGLKRDRIVSAVRALDLVFSLHEAQKREIEDVYGISSERIRVVGTGYDCTVFREGPNPRAAGRIQIAYVGKISRKKGVESLLRCLDLMSLPKDRLALRLVGGHSTEDELARMRSLAEGSGFSVEFAGKVDQDELVRTYQAAHLFVLPSFYEGLPLVVVEALACGCRVVVTDLPGVRAWLDESVPGAPVTYVDPPRMVGVDEPAQEDLPAFEQRLARAIERSAQEALQPARCEDAPVDMARLSWNALGARMLELAAATSLQVDAAAL</sequence>
<dbReference type="PANTHER" id="PTHR45947:SF13">
    <property type="entry name" value="TRANSFERASE"/>
    <property type="match status" value="1"/>
</dbReference>
<evidence type="ECO:0000256" key="1">
    <source>
        <dbReference type="ARBA" id="ARBA00022676"/>
    </source>
</evidence>
<gene>
    <name evidence="5" type="ORF">DMP08_01935</name>
</gene>
<dbReference type="SUPFAM" id="SSF53756">
    <property type="entry name" value="UDP-Glycosyltransferase/glycogen phosphorylase"/>
    <property type="match status" value="1"/>
</dbReference>
<dbReference type="GO" id="GO:0016757">
    <property type="term" value="F:glycosyltransferase activity"/>
    <property type="evidence" value="ECO:0007669"/>
    <property type="project" value="UniProtKB-KW"/>
</dbReference>
<dbReference type="Gene3D" id="3.40.50.2000">
    <property type="entry name" value="Glycogen Phosphorylase B"/>
    <property type="match status" value="2"/>
</dbReference>
<comment type="caution">
    <text evidence="5">The sequence shown here is derived from an EMBL/GenBank/DDBJ whole genome shotgun (WGS) entry which is preliminary data.</text>
</comment>
<keyword evidence="6" id="KW-1185">Reference proteome</keyword>
<dbReference type="Pfam" id="PF00534">
    <property type="entry name" value="Glycos_transf_1"/>
    <property type="match status" value="1"/>
</dbReference>